<dbReference type="CDD" id="cd14066">
    <property type="entry name" value="STKc_IRAK"/>
    <property type="match status" value="1"/>
</dbReference>
<feature type="domain" description="Protein kinase" evidence="19">
    <location>
        <begin position="687"/>
        <end position="961"/>
    </location>
</feature>
<evidence type="ECO:0000256" key="3">
    <source>
        <dbReference type="ARBA" id="ARBA00022527"/>
    </source>
</evidence>
<evidence type="ECO:0000256" key="13">
    <source>
        <dbReference type="ARBA" id="ARBA00022989"/>
    </source>
</evidence>
<keyword evidence="15" id="KW-0675">Receptor</keyword>
<dbReference type="FunFam" id="2.60.120.430:FF:000002">
    <property type="entry name" value="Leucine-rich repeat receptor-like protein kinase"/>
    <property type="match status" value="1"/>
</dbReference>
<sequence>MEGFPQSTALIALLFFFFLFWDVGRSQAQLRTDPEEASIINSMFLQWGVSAASGTWNVSGEICSGTATDSTTVDDQSINPAIKCLCSFNNRTTCRVTALKVYALDARGVIPREIGNLTQLTNLNLAQNFLSGPLPSTIGNLTRMQYMSLGINAFSGPIPKELGNLQDLIVMSFSSNRFFGPLPLELGNLRKLQQLYIDSSGAVGQIPSTFANLQSLQTVWASDNQFNGRVPDFIGNWRNLTTLRFQGNNFTGPIPSSFANLTSLTDLRIGDIYDGTSSSLEFIKNMKSLGVLILRNARISGTVPSDIEEYQSLQHLDLSFNNLTGGLPSSLFNLRQLTYLFLGNNSFSGSLPAQKSSQLQTIDLSYNELSGIFPSWIRQDNLELNLVANNFVLDSSNNSLPSGLNCLQRGFPCNRVSPRYSSFTVKCGGQSIMSSEGKMFETDDDRLGPASYSVTGSQRWAISNTGRFMEKKNSSYIISSLSQFTNTLDSELFQTARISPGSLRYYGLGLENGNYTVNLEFAEFQIENSNSWKSVGRRIFDIYVQGSLVLKDFDIRREADGSSLRAVRRTFIANVTNSYLDIHFFWAGKGTCCIPDQGTYGPSVSAISVEPNFEPSVDNVATGNKNRTGLIVGLAVGVGFLSFISVFAIMIWRRRMKGIDEDEELIGLNSKADMFSYVELRNATNDFNPLNKLGEGGFGPVYKGTLPDGRTVAVKQLSVTSHQGKSQFMTEIATISAVQHRNLVKLYGCCLEGDRRLLVYEYLENKSLDQALFGRNNLSLDWPTRFGICMGTARGLAYLHEESRLRIVHRDVKASNILLDVDLKAKISDFGLAKLYDEKKTHMSTGVAGTFGYLAPEYAMRGHLTEKTDVFAFGVVVLEVLSGRPNVNSSLEVHKVYLLEWAWSLHENNRDLELVDPALSDVNNEEALRVIAVALLCIQASPVLRPPMSRVVGMLSGDIEVGSVSSKPGYLSDLQLSELTSSFMTSDTSGVSTGTITANQDNVSPTVSLVVHDVCSPLAPQPMSHSFTPEGRRTSTIEGYCIQKPMSTY</sequence>
<keyword evidence="9" id="KW-0677">Repeat</keyword>
<dbReference type="PANTHER" id="PTHR48006:SF34">
    <property type="entry name" value="OS08G0203700 PROTEIN"/>
    <property type="match status" value="1"/>
</dbReference>
<proteinExistence type="predicted"/>
<evidence type="ECO:0000313" key="21">
    <source>
        <dbReference type="Proteomes" id="UP000825729"/>
    </source>
</evidence>
<dbReference type="EC" id="2.7.11.1" evidence="2"/>
<dbReference type="EMBL" id="JAINDJ010000008">
    <property type="protein sequence ID" value="KAG9439444.1"/>
    <property type="molecule type" value="Genomic_DNA"/>
</dbReference>
<dbReference type="FunFam" id="1.10.510.10:FF:000044">
    <property type="entry name" value="Putative LRR receptor-like serine/threonine-protein kinase"/>
    <property type="match status" value="1"/>
</dbReference>
<dbReference type="InterPro" id="IPR032675">
    <property type="entry name" value="LRR_dom_sf"/>
</dbReference>
<feature type="chain" id="PRO_5043630652" description="non-specific serine/threonine protein kinase" evidence="18">
    <location>
        <begin position="29"/>
        <end position="1049"/>
    </location>
</feature>
<evidence type="ECO:0000259" key="19">
    <source>
        <dbReference type="PROSITE" id="PS50011"/>
    </source>
</evidence>
<dbReference type="Gene3D" id="1.10.510.10">
    <property type="entry name" value="Transferase(Phosphotransferase) domain 1"/>
    <property type="match status" value="1"/>
</dbReference>
<protein>
    <recommendedName>
        <fullName evidence="2">non-specific serine/threonine protein kinase</fullName>
        <ecNumber evidence="2">2.7.11.1</ecNumber>
    </recommendedName>
</protein>
<dbReference type="Gene3D" id="2.60.120.430">
    <property type="entry name" value="Galactose-binding lectin"/>
    <property type="match status" value="1"/>
</dbReference>
<evidence type="ECO:0000256" key="1">
    <source>
        <dbReference type="ARBA" id="ARBA00004167"/>
    </source>
</evidence>
<keyword evidence="14 17" id="KW-0472">Membrane</keyword>
<dbReference type="Pfam" id="PF00560">
    <property type="entry name" value="LRR_1"/>
    <property type="match status" value="4"/>
</dbReference>
<evidence type="ECO:0000256" key="18">
    <source>
        <dbReference type="SAM" id="SignalP"/>
    </source>
</evidence>
<dbReference type="SUPFAM" id="SSF56112">
    <property type="entry name" value="Protein kinase-like (PK-like)"/>
    <property type="match status" value="1"/>
</dbReference>
<keyword evidence="21" id="KW-1185">Reference proteome</keyword>
<keyword evidence="6" id="KW-0808">Transferase</keyword>
<comment type="subcellular location">
    <subcellularLocation>
        <location evidence="1">Membrane</location>
        <topology evidence="1">Single-pass membrane protein</topology>
    </subcellularLocation>
</comment>
<dbReference type="PROSITE" id="PS00108">
    <property type="entry name" value="PROTEIN_KINASE_ST"/>
    <property type="match status" value="1"/>
</dbReference>
<organism evidence="20 21">
    <name type="scientific">Aristolochia fimbriata</name>
    <name type="common">White veined hardy Dutchman's pipe vine</name>
    <dbReference type="NCBI Taxonomy" id="158543"/>
    <lineage>
        <taxon>Eukaryota</taxon>
        <taxon>Viridiplantae</taxon>
        <taxon>Streptophyta</taxon>
        <taxon>Embryophyta</taxon>
        <taxon>Tracheophyta</taxon>
        <taxon>Spermatophyta</taxon>
        <taxon>Magnoliopsida</taxon>
        <taxon>Magnoliidae</taxon>
        <taxon>Piperales</taxon>
        <taxon>Aristolochiaceae</taxon>
        <taxon>Aristolochia</taxon>
    </lineage>
</organism>
<evidence type="ECO:0000256" key="10">
    <source>
        <dbReference type="ARBA" id="ARBA00022741"/>
    </source>
</evidence>
<dbReference type="FunFam" id="3.80.10.10:FF:000766">
    <property type="entry name" value="Os05g0263100 protein"/>
    <property type="match status" value="1"/>
</dbReference>
<evidence type="ECO:0000256" key="8">
    <source>
        <dbReference type="ARBA" id="ARBA00022729"/>
    </source>
</evidence>
<dbReference type="AlphaFoldDB" id="A0AAV7DSF6"/>
<evidence type="ECO:0000256" key="12">
    <source>
        <dbReference type="ARBA" id="ARBA00022840"/>
    </source>
</evidence>
<name>A0AAV7DSF6_ARIFI</name>
<dbReference type="FunFam" id="3.80.10.10:FF:000298">
    <property type="entry name" value="Putative LRR receptor-like serine/threonine-protein kinase"/>
    <property type="match status" value="1"/>
</dbReference>
<dbReference type="InterPro" id="IPR001245">
    <property type="entry name" value="Ser-Thr/Tyr_kinase_cat_dom"/>
</dbReference>
<evidence type="ECO:0000256" key="6">
    <source>
        <dbReference type="ARBA" id="ARBA00022679"/>
    </source>
</evidence>
<keyword evidence="4" id="KW-0597">Phosphoprotein</keyword>
<dbReference type="InterPro" id="IPR000719">
    <property type="entry name" value="Prot_kinase_dom"/>
</dbReference>
<evidence type="ECO:0000256" key="4">
    <source>
        <dbReference type="ARBA" id="ARBA00022553"/>
    </source>
</evidence>
<evidence type="ECO:0000256" key="14">
    <source>
        <dbReference type="ARBA" id="ARBA00023136"/>
    </source>
</evidence>
<dbReference type="PANTHER" id="PTHR48006">
    <property type="entry name" value="LEUCINE-RICH REPEAT-CONTAINING PROTEIN DDB_G0281931-RELATED"/>
    <property type="match status" value="1"/>
</dbReference>
<evidence type="ECO:0000256" key="9">
    <source>
        <dbReference type="ARBA" id="ARBA00022737"/>
    </source>
</evidence>
<dbReference type="GO" id="GO:0004674">
    <property type="term" value="F:protein serine/threonine kinase activity"/>
    <property type="evidence" value="ECO:0007669"/>
    <property type="project" value="UniProtKB-KW"/>
</dbReference>
<feature type="transmembrane region" description="Helical" evidence="17">
    <location>
        <begin position="630"/>
        <end position="652"/>
    </location>
</feature>
<evidence type="ECO:0000256" key="5">
    <source>
        <dbReference type="ARBA" id="ARBA00022614"/>
    </source>
</evidence>
<dbReference type="SUPFAM" id="SSF52058">
    <property type="entry name" value="L domain-like"/>
    <property type="match status" value="1"/>
</dbReference>
<keyword evidence="12" id="KW-0067">ATP-binding</keyword>
<keyword evidence="3" id="KW-0723">Serine/threonine-protein kinase</keyword>
<comment type="caution">
    <text evidence="20">The sequence shown here is derived from an EMBL/GenBank/DDBJ whole genome shotgun (WGS) entry which is preliminary data.</text>
</comment>
<keyword evidence="5" id="KW-0433">Leucine-rich repeat</keyword>
<keyword evidence="13 17" id="KW-1133">Transmembrane helix</keyword>
<dbReference type="FunFam" id="3.30.200.20:FF:000140">
    <property type="entry name" value="Leucine-rich repeat receptor-like protein kinase"/>
    <property type="match status" value="1"/>
</dbReference>
<dbReference type="GO" id="GO:0005524">
    <property type="term" value="F:ATP binding"/>
    <property type="evidence" value="ECO:0007669"/>
    <property type="project" value="UniProtKB-KW"/>
</dbReference>
<evidence type="ECO:0000256" key="2">
    <source>
        <dbReference type="ARBA" id="ARBA00012513"/>
    </source>
</evidence>
<evidence type="ECO:0000313" key="20">
    <source>
        <dbReference type="EMBL" id="KAG9439444.1"/>
    </source>
</evidence>
<keyword evidence="11" id="KW-0418">Kinase</keyword>
<keyword evidence="10" id="KW-0547">Nucleotide-binding</keyword>
<reference evidence="20 21" key="1">
    <citation type="submission" date="2021-07" db="EMBL/GenBank/DDBJ databases">
        <title>The Aristolochia fimbriata genome: insights into angiosperm evolution, floral development and chemical biosynthesis.</title>
        <authorList>
            <person name="Jiao Y."/>
        </authorList>
    </citation>
    <scope>NUCLEOTIDE SEQUENCE [LARGE SCALE GENOMIC DNA]</scope>
    <source>
        <strain evidence="20">IBCAS-2021</strain>
        <tissue evidence="20">Leaf</tissue>
    </source>
</reference>
<feature type="signal peptide" evidence="18">
    <location>
        <begin position="1"/>
        <end position="28"/>
    </location>
</feature>
<dbReference type="Proteomes" id="UP000825729">
    <property type="component" value="Unassembled WGS sequence"/>
</dbReference>
<evidence type="ECO:0000256" key="7">
    <source>
        <dbReference type="ARBA" id="ARBA00022692"/>
    </source>
</evidence>
<dbReference type="Pfam" id="PF07714">
    <property type="entry name" value="PK_Tyr_Ser-Thr"/>
    <property type="match status" value="1"/>
</dbReference>
<evidence type="ECO:0000256" key="15">
    <source>
        <dbReference type="ARBA" id="ARBA00023170"/>
    </source>
</evidence>
<dbReference type="InterPro" id="IPR001611">
    <property type="entry name" value="Leu-rich_rpt"/>
</dbReference>
<keyword evidence="7 17" id="KW-0812">Transmembrane</keyword>
<evidence type="ECO:0000256" key="11">
    <source>
        <dbReference type="ARBA" id="ARBA00022777"/>
    </source>
</evidence>
<dbReference type="Pfam" id="PF11721">
    <property type="entry name" value="Malectin"/>
    <property type="match status" value="1"/>
</dbReference>
<evidence type="ECO:0000256" key="16">
    <source>
        <dbReference type="ARBA" id="ARBA00023180"/>
    </source>
</evidence>
<dbReference type="InterPro" id="IPR011009">
    <property type="entry name" value="Kinase-like_dom_sf"/>
</dbReference>
<dbReference type="PROSITE" id="PS50011">
    <property type="entry name" value="PROTEIN_KINASE_DOM"/>
    <property type="match status" value="1"/>
</dbReference>
<accession>A0AAV7DSF6</accession>
<dbReference type="Gene3D" id="3.30.200.20">
    <property type="entry name" value="Phosphorylase Kinase, domain 1"/>
    <property type="match status" value="1"/>
</dbReference>
<dbReference type="SMART" id="SM00220">
    <property type="entry name" value="S_TKc"/>
    <property type="match status" value="1"/>
</dbReference>
<dbReference type="Gene3D" id="3.80.10.10">
    <property type="entry name" value="Ribonuclease Inhibitor"/>
    <property type="match status" value="2"/>
</dbReference>
<dbReference type="InterPro" id="IPR008271">
    <property type="entry name" value="Ser/Thr_kinase_AS"/>
</dbReference>
<dbReference type="GO" id="GO:0005886">
    <property type="term" value="C:plasma membrane"/>
    <property type="evidence" value="ECO:0007669"/>
    <property type="project" value="TreeGrafter"/>
</dbReference>
<keyword evidence="8 18" id="KW-0732">Signal</keyword>
<evidence type="ECO:0000256" key="17">
    <source>
        <dbReference type="SAM" id="Phobius"/>
    </source>
</evidence>
<dbReference type="InterPro" id="IPR021720">
    <property type="entry name" value="Malectin_dom"/>
</dbReference>
<keyword evidence="16" id="KW-0325">Glycoprotein</keyword>
<gene>
    <name evidence="20" type="ORF">H6P81_019609</name>
</gene>
<dbReference type="InterPro" id="IPR051824">
    <property type="entry name" value="LRR_Rcpt-Like_S/T_Kinase"/>
</dbReference>